<keyword evidence="3" id="KW-1185">Reference proteome</keyword>
<gene>
    <name evidence="2" type="ORF">GCM10010833_05540</name>
</gene>
<organism evidence="2 3">
    <name type="scientific">Blastomonas aquatica</name>
    <dbReference type="NCBI Taxonomy" id="1510276"/>
    <lineage>
        <taxon>Bacteria</taxon>
        <taxon>Pseudomonadati</taxon>
        <taxon>Pseudomonadota</taxon>
        <taxon>Alphaproteobacteria</taxon>
        <taxon>Sphingomonadales</taxon>
        <taxon>Sphingomonadaceae</taxon>
        <taxon>Blastomonas</taxon>
    </lineage>
</organism>
<dbReference type="NCBIfam" id="TIGR03753">
    <property type="entry name" value="blh_monoox"/>
    <property type="match status" value="1"/>
</dbReference>
<reference evidence="3" key="1">
    <citation type="journal article" date="2019" name="Int. J. Syst. Evol. Microbiol.">
        <title>The Global Catalogue of Microorganisms (GCM) 10K type strain sequencing project: providing services to taxonomists for standard genome sequencing and annotation.</title>
        <authorList>
            <consortium name="The Broad Institute Genomics Platform"/>
            <consortium name="The Broad Institute Genome Sequencing Center for Infectious Disease"/>
            <person name="Wu L."/>
            <person name="Ma J."/>
        </authorList>
    </citation>
    <scope>NUCLEOTIDE SEQUENCE [LARGE SCALE GENOMIC DNA]</scope>
    <source>
        <strain evidence="3">CGMCC 1.12851</strain>
    </source>
</reference>
<proteinExistence type="predicted"/>
<keyword evidence="1" id="KW-0472">Membrane</keyword>
<feature type="transmembrane region" description="Helical" evidence="1">
    <location>
        <begin position="17"/>
        <end position="34"/>
    </location>
</feature>
<feature type="transmembrane region" description="Helical" evidence="1">
    <location>
        <begin position="274"/>
        <end position="295"/>
    </location>
</feature>
<name>A0ABQ1IZ58_9SPHN</name>
<evidence type="ECO:0000313" key="3">
    <source>
        <dbReference type="Proteomes" id="UP000614261"/>
    </source>
</evidence>
<feature type="transmembrane region" description="Helical" evidence="1">
    <location>
        <begin position="82"/>
        <end position="115"/>
    </location>
</feature>
<evidence type="ECO:0000313" key="2">
    <source>
        <dbReference type="EMBL" id="GGB53750.1"/>
    </source>
</evidence>
<feature type="transmembrane region" description="Helical" evidence="1">
    <location>
        <begin position="167"/>
        <end position="189"/>
    </location>
</feature>
<feature type="transmembrane region" description="Helical" evidence="1">
    <location>
        <begin position="127"/>
        <end position="155"/>
    </location>
</feature>
<feature type="transmembrane region" description="Helical" evidence="1">
    <location>
        <begin position="242"/>
        <end position="262"/>
    </location>
</feature>
<evidence type="ECO:0000256" key="1">
    <source>
        <dbReference type="SAM" id="Phobius"/>
    </source>
</evidence>
<dbReference type="InterPro" id="IPR022270">
    <property type="entry name" value="Blh_diox"/>
</dbReference>
<sequence length="315" mass="33180">MAQTVFLPLPLRLDRGAPGWLLVFTCLAIALHFADLLPQTAAAIAVLSATLMVVGMPHGSFDIALLQRGSSDGAAMLSRTALIGLYLACALAMYLLWQIAPAWGLGIFLLMAAVHFSEDWQRCGSPFIATGMALAFLSAPVLLHSESLTGLFAVLSNDTAARLLVDLMVLIAPTMVMLAVAGAGMLWHAGERNRALSAVCGLAAMLVLPPVHGFALFFCLVHSPIQFADHSRALGLRGVRQWGGTVIPLTLGGLAVAAGIFLANRSAVLTDDVFASSFIALSVLTAPHMLVPMILRLRSPARAQASPQSPQPSAR</sequence>
<comment type="caution">
    <text evidence="2">The sequence shown here is derived from an EMBL/GenBank/DDBJ whole genome shotgun (WGS) entry which is preliminary data.</text>
</comment>
<dbReference type="Pfam" id="PF15461">
    <property type="entry name" value="BCD"/>
    <property type="match status" value="1"/>
</dbReference>
<protein>
    <recommendedName>
        <fullName evidence="4">Beta-carotene 15,15'-dioxygenase</fullName>
    </recommendedName>
</protein>
<keyword evidence="1" id="KW-0812">Transmembrane</keyword>
<keyword evidence="1" id="KW-1133">Transmembrane helix</keyword>
<accession>A0ABQ1IZ58</accession>
<feature type="transmembrane region" description="Helical" evidence="1">
    <location>
        <begin position="195"/>
        <end position="221"/>
    </location>
</feature>
<dbReference type="RefSeq" id="WP_188512814.1">
    <property type="nucleotide sequence ID" value="NZ_BMGD01000001.1"/>
</dbReference>
<dbReference type="EMBL" id="BMGD01000001">
    <property type="protein sequence ID" value="GGB53750.1"/>
    <property type="molecule type" value="Genomic_DNA"/>
</dbReference>
<dbReference type="Proteomes" id="UP000614261">
    <property type="component" value="Unassembled WGS sequence"/>
</dbReference>
<feature type="transmembrane region" description="Helical" evidence="1">
    <location>
        <begin position="40"/>
        <end position="61"/>
    </location>
</feature>
<evidence type="ECO:0008006" key="4">
    <source>
        <dbReference type="Google" id="ProtNLM"/>
    </source>
</evidence>